<feature type="non-terminal residue" evidence="1">
    <location>
        <position position="159"/>
    </location>
</feature>
<evidence type="ECO:0000313" key="1">
    <source>
        <dbReference type="EMBL" id="ETN98193.1"/>
    </source>
</evidence>
<accession>X6L9H9</accession>
<keyword evidence="2" id="KW-1185">Reference proteome</keyword>
<dbReference type="SUPFAM" id="SSF48371">
    <property type="entry name" value="ARM repeat"/>
    <property type="match status" value="1"/>
</dbReference>
<dbReference type="Proteomes" id="UP000023152">
    <property type="component" value="Unassembled WGS sequence"/>
</dbReference>
<dbReference type="InterPro" id="IPR016024">
    <property type="entry name" value="ARM-type_fold"/>
</dbReference>
<proteinExistence type="predicted"/>
<dbReference type="Gene3D" id="1.25.10.10">
    <property type="entry name" value="Leucine-rich Repeat Variant"/>
    <property type="match status" value="1"/>
</dbReference>
<evidence type="ECO:0000313" key="2">
    <source>
        <dbReference type="Proteomes" id="UP000023152"/>
    </source>
</evidence>
<name>X6L9H9_RETFI</name>
<evidence type="ECO:0008006" key="3">
    <source>
        <dbReference type="Google" id="ProtNLM"/>
    </source>
</evidence>
<organism evidence="1 2">
    <name type="scientific">Reticulomyxa filosa</name>
    <dbReference type="NCBI Taxonomy" id="46433"/>
    <lineage>
        <taxon>Eukaryota</taxon>
        <taxon>Sar</taxon>
        <taxon>Rhizaria</taxon>
        <taxon>Retaria</taxon>
        <taxon>Foraminifera</taxon>
        <taxon>Monothalamids</taxon>
        <taxon>Reticulomyxidae</taxon>
        <taxon>Reticulomyxa</taxon>
    </lineage>
</organism>
<sequence length="159" mass="19172">MNRLNDEDINWKFIHSIEEILRKLKDEYLDIAFQNFMDGLNNNKKLIRESCVNLLTKASMKWNQVQLDYAFRCLMNRLNDEDINWKFIHSIEEILRKLKDEYLDIAFQNLMEGLNNNKQRVRKACVDLLTAASMQWNKIQLDTLFVRLTMKESKDRDEH</sequence>
<comment type="caution">
    <text evidence="1">The sequence shown here is derived from an EMBL/GenBank/DDBJ whole genome shotgun (WGS) entry which is preliminary data.</text>
</comment>
<dbReference type="AlphaFoldDB" id="X6L9H9"/>
<dbReference type="EMBL" id="ASPP01047388">
    <property type="protein sequence ID" value="ETN98193.1"/>
    <property type="molecule type" value="Genomic_DNA"/>
</dbReference>
<reference evidence="1 2" key="1">
    <citation type="journal article" date="2013" name="Curr. Biol.">
        <title>The Genome of the Foraminiferan Reticulomyxa filosa.</title>
        <authorList>
            <person name="Glockner G."/>
            <person name="Hulsmann N."/>
            <person name="Schleicher M."/>
            <person name="Noegel A.A."/>
            <person name="Eichinger L."/>
            <person name="Gallinger C."/>
            <person name="Pawlowski J."/>
            <person name="Sierra R."/>
            <person name="Euteneuer U."/>
            <person name="Pillet L."/>
            <person name="Moustafa A."/>
            <person name="Platzer M."/>
            <person name="Groth M."/>
            <person name="Szafranski K."/>
            <person name="Schliwa M."/>
        </authorList>
    </citation>
    <scope>NUCLEOTIDE SEQUENCE [LARGE SCALE GENOMIC DNA]</scope>
</reference>
<dbReference type="InterPro" id="IPR011989">
    <property type="entry name" value="ARM-like"/>
</dbReference>
<gene>
    <name evidence="1" type="ORF">RFI_39321</name>
</gene>
<protein>
    <recommendedName>
        <fullName evidence="3">CLASP N-terminal domain-containing protein</fullName>
    </recommendedName>
</protein>